<dbReference type="InterPro" id="IPR031303">
    <property type="entry name" value="C5_meth_CS"/>
</dbReference>
<feature type="compositionally biased region" description="Basic and acidic residues" evidence="6">
    <location>
        <begin position="188"/>
        <end position="214"/>
    </location>
</feature>
<sequence>MRNGPIRLPDVELDVYRLENGEILNPGDTVELKDPSKAHYEGLHSGSFLRIKFIIRNLETDEVTLRGYLLCRTKYHGQIFDWKLNELVMVLNVTEDDHRDAFVQGMENFSINDVLRKRECIVTHLSYPAMTFREGPLPIHLQTDEERKAWVFRRGRLTCRWLNIAIYTASRKNYAGVVRAIYSGESDGRKLPGGLRDEGRKPEMPIDLDGDNRGHSKGLFNAKGAQKRHRPSKSLEEIGGVDDLKVARQEKKHKKSDSVEEVDPTGQPSLPTKTTRYSFGDVFCGAGGASQGASTAGLHVKWGLDKDEYAMLAYGANFPGATTFNMDAHDFPHPAVPKNFLKVDILHLSTPCCYWSPAHTCAGQNDQANFEAIYTVGPIIEKLKPRVATLEQTFGLLTHTEHKKNFRQLMNDIGKAGYDIRYKIQDMSEFGLPQRRKRLLIIAARRGTPLPPFPRPTHGPAGSGLKRCTSVYQALEPIRRLTRRSEYDEYHRPDDMKPIDKPAYDPTTSFLKGCITTGGGDNHHYLGNRRYTAREMSLFQSFPYEYVFTGSHCEALKQIGNAFPPIMASALYKSIAKTLEAYDNGIIGPEDDIADLDAFLRDRNIAVQPSAPSSSGRSLFERASLPSVPSSPYRYLTTASASRPSSRTSTPIRAGNSSTQTRAGNSGTPARNASTRARRTDIEPTQDRPQPRSGSSSIWGLWARAGNIERSREPAHEQAHEREHTPHQSRMTLPVRPKRNMTDRERAEQAEADGEIVILD</sequence>
<dbReference type="PANTHER" id="PTHR10629:SF52">
    <property type="entry name" value="DNA (CYTOSINE-5)-METHYLTRANSFERASE 1"/>
    <property type="match status" value="1"/>
</dbReference>
<feature type="active site" evidence="5">
    <location>
        <position position="352"/>
    </location>
</feature>
<feature type="compositionally biased region" description="Low complexity" evidence="6">
    <location>
        <begin position="637"/>
        <end position="651"/>
    </location>
</feature>
<protein>
    <recommendedName>
        <fullName evidence="1">DNA (cytosine-5-)-methyltransferase</fullName>
        <ecNumber evidence="1">2.1.1.37</ecNumber>
    </recommendedName>
</protein>
<dbReference type="Gene3D" id="3.40.50.150">
    <property type="entry name" value="Vaccinia Virus protein VP39"/>
    <property type="match status" value="1"/>
</dbReference>
<evidence type="ECO:0000313" key="8">
    <source>
        <dbReference type="Proteomes" id="UP000193144"/>
    </source>
</evidence>
<dbReference type="InterPro" id="IPR001525">
    <property type="entry name" value="C5_MeTfrase"/>
</dbReference>
<dbReference type="EMBL" id="MCFA01000052">
    <property type="protein sequence ID" value="ORY12316.1"/>
    <property type="molecule type" value="Genomic_DNA"/>
</dbReference>
<dbReference type="Proteomes" id="UP000193144">
    <property type="component" value="Unassembled WGS sequence"/>
</dbReference>
<dbReference type="PANTHER" id="PTHR10629">
    <property type="entry name" value="CYTOSINE-SPECIFIC METHYLTRANSFERASE"/>
    <property type="match status" value="1"/>
</dbReference>
<keyword evidence="8" id="KW-1185">Reference proteome</keyword>
<name>A0A1Y1ZQ10_9PLEO</name>
<dbReference type="InterPro" id="IPR029063">
    <property type="entry name" value="SAM-dependent_MTases_sf"/>
</dbReference>
<dbReference type="OrthoDB" id="414133at2759"/>
<reference evidence="7 8" key="1">
    <citation type="submission" date="2016-07" db="EMBL/GenBank/DDBJ databases">
        <title>Pervasive Adenine N6-methylation of Active Genes in Fungi.</title>
        <authorList>
            <consortium name="DOE Joint Genome Institute"/>
            <person name="Mondo S.J."/>
            <person name="Dannebaum R.O."/>
            <person name="Kuo R.C."/>
            <person name="Labutti K."/>
            <person name="Haridas S."/>
            <person name="Kuo A."/>
            <person name="Salamov A."/>
            <person name="Ahrendt S.R."/>
            <person name="Lipzen A."/>
            <person name="Sullivan W."/>
            <person name="Andreopoulos W.B."/>
            <person name="Clum A."/>
            <person name="Lindquist E."/>
            <person name="Daum C."/>
            <person name="Ramamoorthy G.K."/>
            <person name="Gryganskyi A."/>
            <person name="Culley D."/>
            <person name="Magnuson J.K."/>
            <person name="James T.Y."/>
            <person name="O'Malley M.A."/>
            <person name="Stajich J.E."/>
            <person name="Spatafora J.W."/>
            <person name="Visel A."/>
            <person name="Grigoriev I.V."/>
        </authorList>
    </citation>
    <scope>NUCLEOTIDE SEQUENCE [LARGE SCALE GENOMIC DNA]</scope>
    <source>
        <strain evidence="7 8">CBS 115471</strain>
    </source>
</reference>
<dbReference type="PRINTS" id="PR00105">
    <property type="entry name" value="C5METTRFRASE"/>
</dbReference>
<dbReference type="PROSITE" id="PS00095">
    <property type="entry name" value="C5_MTASE_2"/>
    <property type="match status" value="1"/>
</dbReference>
<evidence type="ECO:0000313" key="7">
    <source>
        <dbReference type="EMBL" id="ORY12316.1"/>
    </source>
</evidence>
<evidence type="ECO:0000256" key="2">
    <source>
        <dbReference type="ARBA" id="ARBA00022603"/>
    </source>
</evidence>
<evidence type="ECO:0000256" key="1">
    <source>
        <dbReference type="ARBA" id="ARBA00011975"/>
    </source>
</evidence>
<gene>
    <name evidence="7" type="ORF">BCR34DRAFT_482756</name>
</gene>
<dbReference type="EC" id="2.1.1.37" evidence="1"/>
<evidence type="ECO:0000256" key="5">
    <source>
        <dbReference type="PROSITE-ProRule" id="PRU01016"/>
    </source>
</evidence>
<evidence type="ECO:0000256" key="3">
    <source>
        <dbReference type="ARBA" id="ARBA00022679"/>
    </source>
</evidence>
<dbReference type="AlphaFoldDB" id="A0A1Y1ZQ10"/>
<dbReference type="PROSITE" id="PS51679">
    <property type="entry name" value="SAM_MT_C5"/>
    <property type="match status" value="1"/>
</dbReference>
<feature type="compositionally biased region" description="Basic and acidic residues" evidence="6">
    <location>
        <begin position="712"/>
        <end position="726"/>
    </location>
</feature>
<feature type="compositionally biased region" description="Polar residues" evidence="6">
    <location>
        <begin position="655"/>
        <end position="675"/>
    </location>
</feature>
<proteinExistence type="inferred from homology"/>
<feature type="region of interest" description="Disordered" evidence="6">
    <location>
        <begin position="188"/>
        <end position="274"/>
    </location>
</feature>
<dbReference type="GO" id="GO:0003677">
    <property type="term" value="F:DNA binding"/>
    <property type="evidence" value="ECO:0007669"/>
    <property type="project" value="TreeGrafter"/>
</dbReference>
<dbReference type="STRING" id="1231657.A0A1Y1ZQ10"/>
<keyword evidence="3 5" id="KW-0808">Transferase</keyword>
<dbReference type="GO" id="GO:0044027">
    <property type="term" value="P:negative regulation of gene expression via chromosomal CpG island methylation"/>
    <property type="evidence" value="ECO:0007669"/>
    <property type="project" value="TreeGrafter"/>
</dbReference>
<keyword evidence="4 5" id="KW-0949">S-adenosyl-L-methionine</keyword>
<comment type="caution">
    <text evidence="7">The sequence shown here is derived from an EMBL/GenBank/DDBJ whole genome shotgun (WGS) entry which is preliminary data.</text>
</comment>
<accession>A0A1Y1ZQ10</accession>
<dbReference type="InterPro" id="IPR050390">
    <property type="entry name" value="C5-Methyltransferase"/>
</dbReference>
<keyword evidence="2 5" id="KW-0489">Methyltransferase</keyword>
<dbReference type="Pfam" id="PF00145">
    <property type="entry name" value="DNA_methylase"/>
    <property type="match status" value="1"/>
</dbReference>
<feature type="compositionally biased region" description="Basic and acidic residues" evidence="6">
    <location>
        <begin position="740"/>
        <end position="749"/>
    </location>
</feature>
<evidence type="ECO:0000256" key="6">
    <source>
        <dbReference type="SAM" id="MobiDB-lite"/>
    </source>
</evidence>
<dbReference type="GO" id="GO:0003886">
    <property type="term" value="F:DNA (cytosine-5-)-methyltransferase activity"/>
    <property type="evidence" value="ECO:0007669"/>
    <property type="project" value="UniProtKB-EC"/>
</dbReference>
<dbReference type="Gene3D" id="3.90.120.10">
    <property type="entry name" value="DNA Methylase, subunit A, domain 2"/>
    <property type="match status" value="1"/>
</dbReference>
<comment type="similarity">
    <text evidence="5">Belongs to the class I-like SAM-binding methyltransferase superfamily. C5-methyltransferase family.</text>
</comment>
<feature type="region of interest" description="Disordered" evidence="6">
    <location>
        <begin position="608"/>
        <end position="699"/>
    </location>
</feature>
<feature type="compositionally biased region" description="Basic and acidic residues" evidence="6">
    <location>
        <begin position="678"/>
        <end position="690"/>
    </location>
</feature>
<dbReference type="GO" id="GO:0032259">
    <property type="term" value="P:methylation"/>
    <property type="evidence" value="ECO:0007669"/>
    <property type="project" value="UniProtKB-KW"/>
</dbReference>
<dbReference type="SUPFAM" id="SSF53335">
    <property type="entry name" value="S-adenosyl-L-methionine-dependent methyltransferases"/>
    <property type="match status" value="1"/>
</dbReference>
<organism evidence="7 8">
    <name type="scientific">Clohesyomyces aquaticus</name>
    <dbReference type="NCBI Taxonomy" id="1231657"/>
    <lineage>
        <taxon>Eukaryota</taxon>
        <taxon>Fungi</taxon>
        <taxon>Dikarya</taxon>
        <taxon>Ascomycota</taxon>
        <taxon>Pezizomycotina</taxon>
        <taxon>Dothideomycetes</taxon>
        <taxon>Pleosporomycetidae</taxon>
        <taxon>Pleosporales</taxon>
        <taxon>Lindgomycetaceae</taxon>
        <taxon>Clohesyomyces</taxon>
    </lineage>
</organism>
<evidence type="ECO:0000256" key="4">
    <source>
        <dbReference type="ARBA" id="ARBA00022691"/>
    </source>
</evidence>
<dbReference type="GO" id="GO:0005634">
    <property type="term" value="C:nucleus"/>
    <property type="evidence" value="ECO:0007669"/>
    <property type="project" value="TreeGrafter"/>
</dbReference>
<feature type="region of interest" description="Disordered" evidence="6">
    <location>
        <begin position="712"/>
        <end position="760"/>
    </location>
</feature>